<dbReference type="Gene3D" id="2.60.120.1440">
    <property type="match status" value="1"/>
</dbReference>
<accession>A0A5B2VNH2</accession>
<dbReference type="GO" id="GO:0016989">
    <property type="term" value="F:sigma factor antagonist activity"/>
    <property type="evidence" value="ECO:0007669"/>
    <property type="project" value="TreeGrafter"/>
</dbReference>
<dbReference type="Gene3D" id="3.55.50.30">
    <property type="match status" value="1"/>
</dbReference>
<evidence type="ECO:0000259" key="2">
    <source>
        <dbReference type="Pfam" id="PF04773"/>
    </source>
</evidence>
<dbReference type="PANTHER" id="PTHR30273">
    <property type="entry name" value="PERIPLASMIC SIGNAL SENSOR AND SIGMA FACTOR ACTIVATOR FECR-RELATED"/>
    <property type="match status" value="1"/>
</dbReference>
<evidence type="ECO:0000313" key="4">
    <source>
        <dbReference type="EMBL" id="KAA2240258.1"/>
    </source>
</evidence>
<dbReference type="InterPro" id="IPR012373">
    <property type="entry name" value="Ferrdict_sens_TM"/>
</dbReference>
<feature type="domain" description="FecR protein" evidence="2">
    <location>
        <begin position="168"/>
        <end position="256"/>
    </location>
</feature>
<evidence type="ECO:0000313" key="5">
    <source>
        <dbReference type="Proteomes" id="UP000324611"/>
    </source>
</evidence>
<comment type="caution">
    <text evidence="4">The sequence shown here is derived from an EMBL/GenBank/DDBJ whole genome shotgun (WGS) entry which is preliminary data.</text>
</comment>
<dbReference type="Proteomes" id="UP000324611">
    <property type="component" value="Unassembled WGS sequence"/>
</dbReference>
<dbReference type="InterPro" id="IPR032508">
    <property type="entry name" value="FecR_C"/>
</dbReference>
<feature type="transmembrane region" description="Helical" evidence="1">
    <location>
        <begin position="73"/>
        <end position="91"/>
    </location>
</feature>
<sequence>MQEQELKDLLSRIHNGTATDAEKALLENWYLQHREEHPADYSLEERLEDAAAVWARLQPAITPQQPGRHWQRMAAAAAVLIVLGAGAWLLLNRKTATRPAGHDLAPFTAAAILKSGGKTILLDSIANGQIARTNVTKSPGEQLAYAPANATYTNVYDTIQIPAGGRPYTVTLTDGTKITLNAATTLRYPVSFSKNRKEEVELINGEIYAEVVHNAAAPLQIRTPGQIITDIGTAFNITAYPDDPDSRTTLIEGAIKVSAAGKETQLSPGNQAILKGNSLTTASANVAQATAWKEGLFGFNGESIGAVMRQLARWYNIEVTYEGTITNEVFYGRVARTRNISEVLRILERSNKVYFKIEGKNVTVLSK</sequence>
<gene>
    <name evidence="4" type="ORF">F0L74_29275</name>
</gene>
<dbReference type="PANTHER" id="PTHR30273:SF2">
    <property type="entry name" value="PROTEIN FECR"/>
    <property type="match status" value="1"/>
</dbReference>
<dbReference type="InterPro" id="IPR006860">
    <property type="entry name" value="FecR"/>
</dbReference>
<name>A0A5B2VNH2_9BACT</name>
<dbReference type="Pfam" id="PF16344">
    <property type="entry name" value="FecR_C"/>
    <property type="match status" value="1"/>
</dbReference>
<keyword evidence="1" id="KW-1133">Transmembrane helix</keyword>
<evidence type="ECO:0000259" key="3">
    <source>
        <dbReference type="Pfam" id="PF16344"/>
    </source>
</evidence>
<keyword evidence="1" id="KW-0472">Membrane</keyword>
<reference evidence="4 5" key="2">
    <citation type="submission" date="2019-09" db="EMBL/GenBank/DDBJ databases">
        <authorList>
            <person name="Jin C."/>
        </authorList>
    </citation>
    <scope>NUCLEOTIDE SEQUENCE [LARGE SCALE GENOMIC DNA]</scope>
    <source>
        <strain evidence="4 5">BN140078</strain>
    </source>
</reference>
<reference evidence="4 5" key="1">
    <citation type="submission" date="2019-09" db="EMBL/GenBank/DDBJ databases">
        <title>Chitinophaga ginsengihumi sp. nov., isolated from soil of ginseng rhizosphere.</title>
        <authorList>
            <person name="Lee J."/>
        </authorList>
    </citation>
    <scope>NUCLEOTIDE SEQUENCE [LARGE SCALE GENOMIC DNA]</scope>
    <source>
        <strain evidence="4 5">BN140078</strain>
    </source>
</reference>
<dbReference type="PIRSF" id="PIRSF018266">
    <property type="entry name" value="FecR"/>
    <property type="match status" value="1"/>
</dbReference>
<dbReference type="RefSeq" id="WP_149841436.1">
    <property type="nucleotide sequence ID" value="NZ_VUOC01000004.1"/>
</dbReference>
<proteinExistence type="predicted"/>
<feature type="domain" description="Protein FecR C-terminal" evidence="3">
    <location>
        <begin position="298"/>
        <end position="364"/>
    </location>
</feature>
<protein>
    <submittedName>
        <fullName evidence="4">DUF4974 domain-containing protein</fullName>
    </submittedName>
</protein>
<dbReference type="EMBL" id="VUOC01000004">
    <property type="protein sequence ID" value="KAA2240258.1"/>
    <property type="molecule type" value="Genomic_DNA"/>
</dbReference>
<organism evidence="4 5">
    <name type="scientific">Chitinophaga agrisoli</name>
    <dbReference type="NCBI Taxonomy" id="2607653"/>
    <lineage>
        <taxon>Bacteria</taxon>
        <taxon>Pseudomonadati</taxon>
        <taxon>Bacteroidota</taxon>
        <taxon>Chitinophagia</taxon>
        <taxon>Chitinophagales</taxon>
        <taxon>Chitinophagaceae</taxon>
        <taxon>Chitinophaga</taxon>
    </lineage>
</organism>
<keyword evidence="1" id="KW-0812">Transmembrane</keyword>
<dbReference type="AlphaFoldDB" id="A0A5B2VNH2"/>
<evidence type="ECO:0000256" key="1">
    <source>
        <dbReference type="SAM" id="Phobius"/>
    </source>
</evidence>
<keyword evidence="5" id="KW-1185">Reference proteome</keyword>
<dbReference type="Pfam" id="PF04773">
    <property type="entry name" value="FecR"/>
    <property type="match status" value="1"/>
</dbReference>